<protein>
    <submittedName>
        <fullName evidence="7">NAD(P)H-dependent oxidoreductase subunit E</fullName>
    </submittedName>
</protein>
<evidence type="ECO:0000256" key="5">
    <source>
        <dbReference type="ARBA" id="ARBA00023014"/>
    </source>
</evidence>
<dbReference type="SUPFAM" id="SSF142019">
    <property type="entry name" value="Nqo1 FMN-binding domain-like"/>
    <property type="match status" value="1"/>
</dbReference>
<keyword evidence="3" id="KW-0479">Metal-binding</keyword>
<dbReference type="Gene3D" id="3.40.30.10">
    <property type="entry name" value="Glutaredoxin"/>
    <property type="match status" value="1"/>
</dbReference>
<gene>
    <name evidence="7" type="ORF">NATSA_03780</name>
</gene>
<dbReference type="InterPro" id="IPR011538">
    <property type="entry name" value="Nuo51_FMN-bd"/>
</dbReference>
<dbReference type="InterPro" id="IPR019575">
    <property type="entry name" value="Nuop51_4Fe4S-bd"/>
</dbReference>
<dbReference type="GO" id="GO:0010181">
    <property type="term" value="F:FMN binding"/>
    <property type="evidence" value="ECO:0007669"/>
    <property type="project" value="InterPro"/>
</dbReference>
<dbReference type="Gene3D" id="3.40.50.11540">
    <property type="entry name" value="NADH-ubiquinone oxidoreductase 51kDa subunit"/>
    <property type="match status" value="1"/>
</dbReference>
<dbReference type="FunFam" id="3.40.50.11540:FF:000001">
    <property type="entry name" value="NADH dehydrogenase [ubiquinone] flavoprotein 1, mitochondrial"/>
    <property type="match status" value="1"/>
</dbReference>
<evidence type="ECO:0000313" key="7">
    <source>
        <dbReference type="EMBL" id="MBP3191777.1"/>
    </source>
</evidence>
<dbReference type="CDD" id="cd02980">
    <property type="entry name" value="TRX_Fd_family"/>
    <property type="match status" value="1"/>
</dbReference>
<dbReference type="GO" id="GO:0046872">
    <property type="term" value="F:metal ion binding"/>
    <property type="evidence" value="ECO:0007669"/>
    <property type="project" value="UniProtKB-KW"/>
</dbReference>
<proteinExistence type="inferred from homology"/>
<dbReference type="SUPFAM" id="SSF140490">
    <property type="entry name" value="Nqo1C-terminal domain-like"/>
    <property type="match status" value="1"/>
</dbReference>
<dbReference type="PANTHER" id="PTHR43578">
    <property type="entry name" value="NADH-QUINONE OXIDOREDUCTASE SUBUNIT F"/>
    <property type="match status" value="1"/>
</dbReference>
<evidence type="ECO:0000256" key="3">
    <source>
        <dbReference type="ARBA" id="ARBA00022723"/>
    </source>
</evidence>
<dbReference type="GO" id="GO:0051539">
    <property type="term" value="F:4 iron, 4 sulfur cluster binding"/>
    <property type="evidence" value="ECO:0007669"/>
    <property type="project" value="UniProtKB-KW"/>
</dbReference>
<dbReference type="InterPro" id="IPR001949">
    <property type="entry name" value="NADH-UbQ_OxRdtase_51kDa_CS"/>
</dbReference>
<dbReference type="PROSITE" id="PS00645">
    <property type="entry name" value="COMPLEX1_51K_2"/>
    <property type="match status" value="1"/>
</dbReference>
<dbReference type="Proteomes" id="UP000673975">
    <property type="component" value="Unassembled WGS sequence"/>
</dbReference>
<dbReference type="GO" id="GO:0008137">
    <property type="term" value="F:NADH dehydrogenase (ubiquinone) activity"/>
    <property type="evidence" value="ECO:0007669"/>
    <property type="project" value="InterPro"/>
</dbReference>
<dbReference type="InterPro" id="IPR037207">
    <property type="entry name" value="Nuop51_4Fe4S-bd_sf"/>
</dbReference>
<keyword evidence="8" id="KW-1185">Reference proteome</keyword>
<dbReference type="Pfam" id="PF01512">
    <property type="entry name" value="Complex1_51K"/>
    <property type="match status" value="1"/>
</dbReference>
<organism evidence="7 8">
    <name type="scientific">Natronogracilivirga saccharolytica</name>
    <dbReference type="NCBI Taxonomy" id="2812953"/>
    <lineage>
        <taxon>Bacteria</taxon>
        <taxon>Pseudomonadati</taxon>
        <taxon>Balneolota</taxon>
        <taxon>Balneolia</taxon>
        <taxon>Balneolales</taxon>
        <taxon>Cyclonatronaceae</taxon>
        <taxon>Natronogracilivirga</taxon>
    </lineage>
</organism>
<dbReference type="InterPro" id="IPR037225">
    <property type="entry name" value="Nuo51_FMN-bd_sf"/>
</dbReference>
<dbReference type="RefSeq" id="WP_210510537.1">
    <property type="nucleotide sequence ID" value="NZ_JAFIDN010000002.1"/>
</dbReference>
<dbReference type="Pfam" id="PF01257">
    <property type="entry name" value="2Fe-2S_thioredx"/>
    <property type="match status" value="1"/>
</dbReference>
<keyword evidence="5" id="KW-0411">Iron-sulfur</keyword>
<comment type="similarity">
    <text evidence="1">Belongs to the complex I 51 kDa subunit family.</text>
</comment>
<dbReference type="AlphaFoldDB" id="A0A8J7UUR1"/>
<evidence type="ECO:0000256" key="4">
    <source>
        <dbReference type="ARBA" id="ARBA00023004"/>
    </source>
</evidence>
<sequence length="549" mass="59384">MTPEEFNKIGETHRKKRKEYPQNINVCTAAACVSLQSESVKEAIEEEVKKQGREKTCRVSGTGCLGPCATGPLISINDGEALYAGVSVGDAPEIVKNIDKKPVSRLVVSPDSPFFTHQERVALEHCGNIDPESLNDYLALEGYEALYEVLTTMTPVEVIEVIVQSGLRGRGGGGYPTGLKWSTVEKAVGEKKFVICNADEGDPGAFMDRSMLESDPHSIVEGMAIAGYAVGASKGYVYIRGEYPLAIKRLRNAIKQAEKRDLLGKNICGTPFSFDIELRLGAGAFVCGEETALIASIEGRRGAPRSRPPYPAEYGLWGHPTLINNVETFANVSPIIRRGADFYAAIGAGKSKGTKVFALAGSIRNTGLIEVPMGISLREIVYEIGSGIVDDRKFKAVQTGGPSGGCIPEEYLDMPVDYESLAEAGSIMGSGGMIVMDETSCMVDVARYFMDFCRTESCGKCVPCRVGTAQMYNMLTNISTGKGTMHDLQLLEELCDVLKHTSLCGLGQTSANPVLSTIRFFRDEYTAHIRDKKCPAGVCTMEHENEVVS</sequence>
<evidence type="ECO:0000256" key="1">
    <source>
        <dbReference type="ARBA" id="ARBA00007523"/>
    </source>
</evidence>
<dbReference type="Gene3D" id="1.20.1440.230">
    <property type="entry name" value="NADH-ubiquinone oxidoreductase 51kDa subunit, iron-sulphur binding domain"/>
    <property type="match status" value="1"/>
</dbReference>
<dbReference type="FunFam" id="1.20.1440.230:FF:000001">
    <property type="entry name" value="Mitochondrial NADH dehydrogenase flavoprotein 1"/>
    <property type="match status" value="1"/>
</dbReference>
<dbReference type="SUPFAM" id="SSF52833">
    <property type="entry name" value="Thioredoxin-like"/>
    <property type="match status" value="1"/>
</dbReference>
<evidence type="ECO:0000313" key="8">
    <source>
        <dbReference type="Proteomes" id="UP000673975"/>
    </source>
</evidence>
<dbReference type="Gene3D" id="6.10.250.1450">
    <property type="match status" value="1"/>
</dbReference>
<dbReference type="Gene3D" id="3.10.20.600">
    <property type="match status" value="1"/>
</dbReference>
<reference evidence="7" key="1">
    <citation type="submission" date="2021-02" db="EMBL/GenBank/DDBJ databases">
        <title>Natronogracilivirga saccharolytica gen. nov. sp. nov. a new anaerobic, haloalkiliphilic carbohydrate-fermenting bacterium from soda lake and proposing of Cyclonatronumiaceae fam. nov. in the phylum Balneolaeota.</title>
        <authorList>
            <person name="Zhilina T.N."/>
            <person name="Sorokin D.Y."/>
            <person name="Zavarzina D.G."/>
            <person name="Toshchakov S.V."/>
            <person name="Kublanov I.V."/>
        </authorList>
    </citation>
    <scope>NUCLEOTIDE SEQUENCE</scope>
    <source>
        <strain evidence="7">Z-1702</strain>
    </source>
</reference>
<dbReference type="Pfam" id="PF10589">
    <property type="entry name" value="NADH_4Fe-4S"/>
    <property type="match status" value="1"/>
</dbReference>
<evidence type="ECO:0000256" key="2">
    <source>
        <dbReference type="ARBA" id="ARBA00022485"/>
    </source>
</evidence>
<feature type="domain" description="NADH-ubiquinone oxidoreductase 51kDa subunit iron-sulphur binding" evidence="6">
    <location>
        <begin position="443"/>
        <end position="488"/>
    </location>
</feature>
<accession>A0A8J7UUR1</accession>
<comment type="caution">
    <text evidence="7">The sequence shown here is derived from an EMBL/GenBank/DDBJ whole genome shotgun (WGS) entry which is preliminary data.</text>
</comment>
<dbReference type="SUPFAM" id="SSF142984">
    <property type="entry name" value="Nqo1 middle domain-like"/>
    <property type="match status" value="1"/>
</dbReference>
<evidence type="ECO:0000259" key="6">
    <source>
        <dbReference type="SMART" id="SM00928"/>
    </source>
</evidence>
<dbReference type="EMBL" id="JAFIDN010000002">
    <property type="protein sequence ID" value="MBP3191777.1"/>
    <property type="molecule type" value="Genomic_DNA"/>
</dbReference>
<keyword evidence="2" id="KW-0004">4Fe-4S</keyword>
<keyword evidence="4" id="KW-0408">Iron</keyword>
<dbReference type="SMART" id="SM00928">
    <property type="entry name" value="NADH_4Fe-4S"/>
    <property type="match status" value="1"/>
</dbReference>
<name>A0A8J7UUR1_9BACT</name>
<dbReference type="InterPro" id="IPR036249">
    <property type="entry name" value="Thioredoxin-like_sf"/>
</dbReference>
<dbReference type="PANTHER" id="PTHR43578:SF3">
    <property type="entry name" value="NADH-QUINONE OXIDOREDUCTASE SUBUNIT F"/>
    <property type="match status" value="1"/>
</dbReference>